<evidence type="ECO:0000259" key="10">
    <source>
        <dbReference type="Pfam" id="PF24768"/>
    </source>
</evidence>
<dbReference type="Pfam" id="PF24768">
    <property type="entry name" value="ARM_ARMC5"/>
    <property type="match status" value="1"/>
</dbReference>
<dbReference type="InterPro" id="IPR055445">
    <property type="entry name" value="ARM_ARMC5"/>
</dbReference>
<dbReference type="OrthoDB" id="7537227at2759"/>
<dbReference type="SUPFAM" id="SSF48371">
    <property type="entry name" value="ARM repeat"/>
    <property type="match status" value="1"/>
</dbReference>
<organism evidence="11 12">
    <name type="scientific">Zosterops borbonicus</name>
    <dbReference type="NCBI Taxonomy" id="364589"/>
    <lineage>
        <taxon>Eukaryota</taxon>
        <taxon>Metazoa</taxon>
        <taxon>Chordata</taxon>
        <taxon>Craniata</taxon>
        <taxon>Vertebrata</taxon>
        <taxon>Euteleostomi</taxon>
        <taxon>Archelosauria</taxon>
        <taxon>Archosauria</taxon>
        <taxon>Dinosauria</taxon>
        <taxon>Saurischia</taxon>
        <taxon>Theropoda</taxon>
        <taxon>Coelurosauria</taxon>
        <taxon>Aves</taxon>
        <taxon>Neognathae</taxon>
        <taxon>Neoaves</taxon>
        <taxon>Telluraves</taxon>
        <taxon>Australaves</taxon>
        <taxon>Passeriformes</taxon>
        <taxon>Sylvioidea</taxon>
        <taxon>Zosteropidae</taxon>
        <taxon>Zosterops</taxon>
    </lineage>
</organism>
<keyword evidence="3" id="KW-0677">Repeat</keyword>
<dbReference type="PANTHER" id="PTHR46618:SF1">
    <property type="entry name" value="ARMADILLO REPEAT-CONTAINING PROTEIN 3"/>
    <property type="match status" value="1"/>
</dbReference>
<keyword evidence="12" id="KW-1185">Reference proteome</keyword>
<accession>A0A8K1GVR0</accession>
<gene>
    <name evidence="11" type="ORF">HGM15179_002158</name>
</gene>
<comment type="catalytic activity">
    <reaction evidence="5">
        <text>[thioredoxin]-disulfide + L-methionine + H2O = L-methionine (R)-S-oxide + [thioredoxin]-dithiol</text>
        <dbReference type="Rhea" id="RHEA:21260"/>
        <dbReference type="Rhea" id="RHEA-COMP:10698"/>
        <dbReference type="Rhea" id="RHEA-COMP:10700"/>
        <dbReference type="ChEBI" id="CHEBI:15377"/>
        <dbReference type="ChEBI" id="CHEBI:29950"/>
        <dbReference type="ChEBI" id="CHEBI:50058"/>
        <dbReference type="ChEBI" id="CHEBI:57844"/>
        <dbReference type="ChEBI" id="CHEBI:58773"/>
        <dbReference type="EC" id="1.8.4.14"/>
    </reaction>
</comment>
<dbReference type="EMBL" id="SWJQ01000036">
    <property type="protein sequence ID" value="TRZ24937.1"/>
    <property type="molecule type" value="Genomic_DNA"/>
</dbReference>
<dbReference type="EC" id="1.8.4.14" evidence="2"/>
<evidence type="ECO:0000256" key="4">
    <source>
        <dbReference type="ARBA" id="ARBA00023002"/>
    </source>
</evidence>
<dbReference type="Pfam" id="PF01641">
    <property type="entry name" value="SelR"/>
    <property type="match status" value="1"/>
</dbReference>
<dbReference type="Pfam" id="PF14381">
    <property type="entry name" value="EDR1_CTR1_ARMC3_pept"/>
    <property type="match status" value="1"/>
</dbReference>
<dbReference type="Gene3D" id="2.170.150.20">
    <property type="entry name" value="Peptide methionine sulfoxide reductase"/>
    <property type="match status" value="1"/>
</dbReference>
<feature type="repeat" description="ARM" evidence="6">
    <location>
        <begin position="452"/>
        <end position="480"/>
    </location>
</feature>
<feature type="domain" description="MsrB" evidence="8">
    <location>
        <begin position="916"/>
        <end position="967"/>
    </location>
</feature>
<comment type="caution">
    <text evidence="11">The sequence shown here is derived from an EMBL/GenBank/DDBJ whole genome shotgun (WGS) entry which is preliminary data.</text>
</comment>
<dbReference type="Pfam" id="PF00514">
    <property type="entry name" value="Arm"/>
    <property type="match status" value="2"/>
</dbReference>
<evidence type="ECO:0000256" key="5">
    <source>
        <dbReference type="ARBA" id="ARBA00049261"/>
    </source>
</evidence>
<dbReference type="Gene3D" id="1.25.10.10">
    <property type="entry name" value="Leucine-rich Repeat Variant"/>
    <property type="match status" value="1"/>
</dbReference>
<feature type="repeat" description="ARM" evidence="6">
    <location>
        <begin position="246"/>
        <end position="288"/>
    </location>
</feature>
<dbReference type="SUPFAM" id="SSF51316">
    <property type="entry name" value="Mss4-like"/>
    <property type="match status" value="1"/>
</dbReference>
<evidence type="ECO:0000256" key="3">
    <source>
        <dbReference type="ARBA" id="ARBA00022737"/>
    </source>
</evidence>
<dbReference type="AlphaFoldDB" id="A0A8K1GVR0"/>
<dbReference type="InterPro" id="IPR016024">
    <property type="entry name" value="ARM-type_fold"/>
</dbReference>
<feature type="domain" description="ARMC5-like ARM-repeats" evidence="10">
    <location>
        <begin position="349"/>
        <end position="599"/>
    </location>
</feature>
<dbReference type="InterPro" id="IPR002579">
    <property type="entry name" value="Met_Sox_Rdtase_MsrB_dom"/>
</dbReference>
<keyword evidence="4" id="KW-0560">Oxidoreductase</keyword>
<evidence type="ECO:0000259" key="9">
    <source>
        <dbReference type="Pfam" id="PF14381"/>
    </source>
</evidence>
<proteinExistence type="inferred from homology"/>
<evidence type="ECO:0000256" key="1">
    <source>
        <dbReference type="ARBA" id="ARBA00007174"/>
    </source>
</evidence>
<dbReference type="GO" id="GO:0033743">
    <property type="term" value="F:peptide-methionine (R)-S-oxide reductase activity"/>
    <property type="evidence" value="ECO:0007669"/>
    <property type="project" value="InterPro"/>
</dbReference>
<dbReference type="InterPro" id="IPR000225">
    <property type="entry name" value="Armadillo"/>
</dbReference>
<comment type="similarity">
    <text evidence="1">Belongs to the MsrB Met sulfoxide reductase family.</text>
</comment>
<dbReference type="PANTHER" id="PTHR46618">
    <property type="entry name" value="ARMADILLO REPEAT-CONTAINING PROTEIN 3"/>
    <property type="match status" value="1"/>
</dbReference>
<feature type="region of interest" description="Disordered" evidence="7">
    <location>
        <begin position="714"/>
        <end position="743"/>
    </location>
</feature>
<dbReference type="GO" id="GO:0033745">
    <property type="term" value="F:L-methionine-(R)-S-oxide reductase activity"/>
    <property type="evidence" value="ECO:0007669"/>
    <property type="project" value="UniProtKB-EC"/>
</dbReference>
<protein>
    <recommendedName>
        <fullName evidence="2">L-methionine (R)-S-oxide reductase</fullName>
        <ecNumber evidence="2">1.8.4.14</ecNumber>
    </recommendedName>
</protein>
<dbReference type="InterPro" id="IPR011057">
    <property type="entry name" value="Mss4-like_sf"/>
</dbReference>
<name>A0A8K1GVR0_9PASS</name>
<dbReference type="PROSITE" id="PS50176">
    <property type="entry name" value="ARM_REPEAT"/>
    <property type="match status" value="2"/>
</dbReference>
<evidence type="ECO:0000313" key="12">
    <source>
        <dbReference type="Proteomes" id="UP000796761"/>
    </source>
</evidence>
<sequence>MAKSRTWGKNIRYRLGDDQLESSFTGRNLMILVDMHQQCELGTKKANKILSIRQSVASNLREGTLVFRSSIGKGKGIKNNKDICSASEDSMRGALFHNLTRCLQLVTASMKLFDPLLIESKTPATVVLMLSSPENEVLAKACDALYKYASKGDENKVTLLGLGALEHLYKLISHEDPLVRRNAIMVFGIMASNNDVKKLLRELDVTNSLISQLVPEEDVVIHEFATLCLAHMAVEYTTKVKIFEQGGLEPLIRLLSSPDPDVKKNSVECIYHLVQDFQNRAAVRELNVIPPLLQLLESVYPRIQLLALQTLEVISKDRETRILLGENKGLDCLLKILENDEFSDLHIETLAVLGNCLEDVDTLQQIQLTGGLKKLLSFLEVSTVPDIQKNAAKAITKAAYDSEIRKIFHWEEVEKFLLSLLDSNSDEVKVAASQAISAMCENLDSKCVLGLQGIPQLVHLLSSNNEEVKEAVVTALTNLTTASPRNASAVAEAEGIKPLMNTLNAQRDGAISNAIAVLTNLSLQEPSRVRIQSHGIMGALVGPLRSTNSQVQSRAAFAVAAFGCDADARTELRNVGGLGPLVELLHSKNEEVRRNACWAVMVCGSDELTAIELCRLGALDILEEINLSRKRKNKFSEAALEKLLDNNLPQKYSRMGYLSSSNIITNGFYDCGQIKHGGKFLSLEELSKQELTDRRAIIFVNAKPQENVVVEKVQDVSPPVSRKGSREKIRKGKGKKEEEKPKEVIQVTPTVQEEINLENSLWVPPVDLTLMDYINDVSKTILPLTTTREQVVALAQFVADKMGGTVEREQLHNFCWELDMSAIEFELKSNIVPIGKIKRGTFYHRALLFKVLADRIGIGCSLVRGKYNRAWNEVKLVEYSPKGLLLPPQDSPLDIRMKKKSGNKMQDVLAELREGSEKKYNSGTGWPSFSEAYGTCGRDESNTNIVRRPDNSLGSTRTEVVCKQKSGRLDIALQLGPACTRG</sequence>
<dbReference type="InterPro" id="IPR055164">
    <property type="entry name" value="EDR1/CTR1/ARMC3-like_pept-like"/>
</dbReference>
<feature type="domain" description="EDR1/CTR1/ARMC3-like peptidase-like" evidence="9">
    <location>
        <begin position="766"/>
        <end position="869"/>
    </location>
</feature>
<reference evidence="11" key="1">
    <citation type="submission" date="2019-04" db="EMBL/GenBank/DDBJ databases">
        <title>Genome assembly of Zosterops borbonicus 15179.</title>
        <authorList>
            <person name="Leroy T."/>
            <person name="Anselmetti Y."/>
            <person name="Tilak M.-K."/>
            <person name="Nabholz B."/>
        </authorList>
    </citation>
    <scope>NUCLEOTIDE SEQUENCE</scope>
    <source>
        <strain evidence="11">HGM_15179</strain>
        <tissue evidence="11">Muscle</tissue>
    </source>
</reference>
<dbReference type="Proteomes" id="UP000796761">
    <property type="component" value="Unassembled WGS sequence"/>
</dbReference>
<dbReference type="InterPro" id="IPR011989">
    <property type="entry name" value="ARM-like"/>
</dbReference>
<feature type="compositionally biased region" description="Basic residues" evidence="7">
    <location>
        <begin position="723"/>
        <end position="734"/>
    </location>
</feature>
<evidence type="ECO:0000313" key="11">
    <source>
        <dbReference type="EMBL" id="TRZ24937.1"/>
    </source>
</evidence>
<dbReference type="SMART" id="SM00185">
    <property type="entry name" value="ARM"/>
    <property type="match status" value="9"/>
</dbReference>
<dbReference type="InterPro" id="IPR052441">
    <property type="entry name" value="Armadillo-Ser/Thr_Kinase"/>
</dbReference>
<evidence type="ECO:0000259" key="8">
    <source>
        <dbReference type="Pfam" id="PF01641"/>
    </source>
</evidence>
<evidence type="ECO:0000256" key="7">
    <source>
        <dbReference type="SAM" id="MobiDB-lite"/>
    </source>
</evidence>
<evidence type="ECO:0000256" key="2">
    <source>
        <dbReference type="ARBA" id="ARBA00012498"/>
    </source>
</evidence>
<evidence type="ECO:0000256" key="6">
    <source>
        <dbReference type="PROSITE-ProRule" id="PRU00259"/>
    </source>
</evidence>